<organism evidence="18 19">
    <name type="scientific">Kluyveromyces dobzhanskii CBS 2104</name>
    <dbReference type="NCBI Taxonomy" id="1427455"/>
    <lineage>
        <taxon>Eukaryota</taxon>
        <taxon>Fungi</taxon>
        <taxon>Dikarya</taxon>
        <taxon>Ascomycota</taxon>
        <taxon>Saccharomycotina</taxon>
        <taxon>Saccharomycetes</taxon>
        <taxon>Saccharomycetales</taxon>
        <taxon>Saccharomycetaceae</taxon>
        <taxon>Kluyveromyces</taxon>
    </lineage>
</organism>
<keyword evidence="7" id="KW-0812">Transmembrane</keyword>
<dbReference type="InterPro" id="IPR011650">
    <property type="entry name" value="Peptidase_M20_dimer"/>
</dbReference>
<dbReference type="CDD" id="cd05674">
    <property type="entry name" value="M20_yscS"/>
    <property type="match status" value="1"/>
</dbReference>
<feature type="binding site" evidence="16">
    <location>
        <position position="199"/>
    </location>
    <ligand>
        <name>Zn(2+)</name>
        <dbReference type="ChEBI" id="CHEBI:29105"/>
        <label>1</label>
    </ligand>
</feature>
<keyword evidence="13" id="KW-0472">Membrane</keyword>
<evidence type="ECO:0000256" key="7">
    <source>
        <dbReference type="ARBA" id="ARBA00022692"/>
    </source>
</evidence>
<evidence type="ECO:0000256" key="2">
    <source>
        <dbReference type="ARBA" id="ARBA00004167"/>
    </source>
</evidence>
<comment type="subcellular location">
    <subcellularLocation>
        <location evidence="2">Membrane</location>
        <topology evidence="2">Single-pass membrane protein</topology>
    </subcellularLocation>
</comment>
<dbReference type="SUPFAM" id="SSF55031">
    <property type="entry name" value="Bacterial exopeptidase dimerisation domain"/>
    <property type="match status" value="1"/>
</dbReference>
<feature type="binding site" evidence="16">
    <location>
        <position position="262"/>
    </location>
    <ligand>
        <name>Zn(2+)</name>
        <dbReference type="ChEBI" id="CHEBI:29105"/>
        <label>2</label>
    </ligand>
</feature>
<keyword evidence="8 16" id="KW-0479">Metal-binding</keyword>
<dbReference type="GO" id="GO:0051603">
    <property type="term" value="P:proteolysis involved in protein catabolic process"/>
    <property type="evidence" value="ECO:0007669"/>
    <property type="project" value="TreeGrafter"/>
</dbReference>
<dbReference type="OrthoDB" id="3064516at2759"/>
<dbReference type="Pfam" id="PF07687">
    <property type="entry name" value="M20_dimer"/>
    <property type="match status" value="1"/>
</dbReference>
<name>A0A0A8L8E3_9SACH</name>
<keyword evidence="4" id="KW-1017">Isopeptide bond</keyword>
<comment type="caution">
    <text evidence="18">The sequence shown here is derived from an EMBL/GenBank/DDBJ whole genome shotgun (WGS) entry which is preliminary data.</text>
</comment>
<evidence type="ECO:0000256" key="9">
    <source>
        <dbReference type="ARBA" id="ARBA00022801"/>
    </source>
</evidence>
<keyword evidence="12" id="KW-1133">Transmembrane helix</keyword>
<comment type="cofactor">
    <cofactor evidence="1">
        <name>Zn(2+)</name>
        <dbReference type="ChEBI" id="CHEBI:29105"/>
    </cofactor>
</comment>
<evidence type="ECO:0000313" key="19">
    <source>
        <dbReference type="Proteomes" id="UP000031516"/>
    </source>
</evidence>
<keyword evidence="10 16" id="KW-0862">Zinc</keyword>
<evidence type="ECO:0000256" key="15">
    <source>
        <dbReference type="PIRSR" id="PIRSR037217-1"/>
    </source>
</evidence>
<evidence type="ECO:0000313" key="18">
    <source>
        <dbReference type="EMBL" id="CDO95291.1"/>
    </source>
</evidence>
<dbReference type="GO" id="GO:0000328">
    <property type="term" value="C:fungal-type vacuole lumen"/>
    <property type="evidence" value="ECO:0007669"/>
    <property type="project" value="TreeGrafter"/>
</dbReference>
<dbReference type="FunFam" id="3.40.630.10:FF:000098">
    <property type="entry name" value="Gly-Xaa carboxypeptidase"/>
    <property type="match status" value="1"/>
</dbReference>
<evidence type="ECO:0000256" key="6">
    <source>
        <dbReference type="ARBA" id="ARBA00022670"/>
    </source>
</evidence>
<accession>A0A0A8L8E3</accession>
<dbReference type="InterPro" id="IPR036264">
    <property type="entry name" value="Bact_exopeptidase_dim_dom"/>
</dbReference>
<keyword evidence="19" id="KW-1185">Reference proteome</keyword>
<feature type="binding site" evidence="16">
    <location>
        <position position="164"/>
    </location>
    <ligand>
        <name>Zn(2+)</name>
        <dbReference type="ChEBI" id="CHEBI:29105"/>
        <label>2</label>
    </ligand>
</feature>
<evidence type="ECO:0000256" key="8">
    <source>
        <dbReference type="ARBA" id="ARBA00022723"/>
    </source>
</evidence>
<dbReference type="PANTHER" id="PTHR45962">
    <property type="entry name" value="N-FATTY-ACYL-AMINO ACID SYNTHASE/HYDROLASE PM20D1"/>
    <property type="match status" value="1"/>
</dbReference>
<dbReference type="Proteomes" id="UP000031516">
    <property type="component" value="Unassembled WGS sequence"/>
</dbReference>
<feature type="binding site" evidence="16">
    <location>
        <position position="199"/>
    </location>
    <ligand>
        <name>Zn(2+)</name>
        <dbReference type="ChEBI" id="CHEBI:29105"/>
        <label>2</label>
    </ligand>
</feature>
<dbReference type="EMBL" id="CCBQ010000044">
    <property type="protein sequence ID" value="CDO95291.1"/>
    <property type="molecule type" value="Genomic_DNA"/>
</dbReference>
<evidence type="ECO:0000256" key="14">
    <source>
        <dbReference type="ARBA" id="ARBA00023180"/>
    </source>
</evidence>
<protein>
    <submittedName>
        <fullName evidence="18">WGS project CCBQ000000000 data, contig 00272</fullName>
    </submittedName>
</protein>
<dbReference type="Gene3D" id="3.40.630.10">
    <property type="entry name" value="Zn peptidases"/>
    <property type="match status" value="1"/>
</dbReference>
<dbReference type="GO" id="GO:0016020">
    <property type="term" value="C:membrane"/>
    <property type="evidence" value="ECO:0007669"/>
    <property type="project" value="UniProtKB-SubCell"/>
</dbReference>
<dbReference type="PIRSF" id="PIRSF037217">
    <property type="entry name" value="Carboxypeptidase_S"/>
    <property type="match status" value="1"/>
</dbReference>
<feature type="active site" evidence="15">
    <location>
        <position position="166"/>
    </location>
</feature>
<dbReference type="GO" id="GO:0004181">
    <property type="term" value="F:metallocarboxypeptidase activity"/>
    <property type="evidence" value="ECO:0007669"/>
    <property type="project" value="InterPro"/>
</dbReference>
<evidence type="ECO:0000256" key="10">
    <source>
        <dbReference type="ARBA" id="ARBA00022833"/>
    </source>
</evidence>
<gene>
    <name evidence="18" type="ORF">KLDO_g3538</name>
</gene>
<dbReference type="InterPro" id="IPR002933">
    <property type="entry name" value="Peptidase_M20"/>
</dbReference>
<dbReference type="InterPro" id="IPR047177">
    <property type="entry name" value="Pept_M20A"/>
</dbReference>
<keyword evidence="14" id="KW-0325">Glycoprotein</keyword>
<dbReference type="Gene3D" id="3.30.70.360">
    <property type="match status" value="1"/>
</dbReference>
<evidence type="ECO:0000256" key="4">
    <source>
        <dbReference type="ARBA" id="ARBA00022499"/>
    </source>
</evidence>
<dbReference type="GO" id="GO:0046872">
    <property type="term" value="F:metal ion binding"/>
    <property type="evidence" value="ECO:0007669"/>
    <property type="project" value="UniProtKB-KW"/>
</dbReference>
<dbReference type="SUPFAM" id="SSF53187">
    <property type="entry name" value="Zn-dependent exopeptidases"/>
    <property type="match status" value="1"/>
</dbReference>
<feature type="binding site" evidence="16">
    <location>
        <position position="548"/>
    </location>
    <ligand>
        <name>Zn(2+)</name>
        <dbReference type="ChEBI" id="CHEBI:29105"/>
        <label>1</label>
    </ligand>
</feature>
<proteinExistence type="inferred from homology"/>
<keyword evidence="6" id="KW-0645">Protease</keyword>
<evidence type="ECO:0000256" key="5">
    <source>
        <dbReference type="ARBA" id="ARBA00022645"/>
    </source>
</evidence>
<feature type="binding site" evidence="16">
    <location>
        <position position="234"/>
    </location>
    <ligand>
        <name>Zn(2+)</name>
        <dbReference type="ChEBI" id="CHEBI:29105"/>
        <label>1</label>
    </ligand>
</feature>
<dbReference type="PANTHER" id="PTHR45962:SF1">
    <property type="entry name" value="N-FATTY-ACYL-AMINO ACID SYNTHASE_HYDROLASE PM20D1"/>
    <property type="match status" value="1"/>
</dbReference>
<feature type="active site" description="Proton acceptor" evidence="15">
    <location>
        <position position="233"/>
    </location>
</feature>
<dbReference type="InterPro" id="IPR017141">
    <property type="entry name" value="Pept_M20_carboxypep"/>
</dbReference>
<keyword evidence="11" id="KW-0832">Ubl conjugation</keyword>
<feature type="domain" description="Peptidase M20 dimerisation" evidence="17">
    <location>
        <begin position="282"/>
        <end position="436"/>
    </location>
</feature>
<dbReference type="AlphaFoldDB" id="A0A0A8L8E3"/>
<evidence type="ECO:0000256" key="12">
    <source>
        <dbReference type="ARBA" id="ARBA00022989"/>
    </source>
</evidence>
<evidence type="ECO:0000256" key="3">
    <source>
        <dbReference type="ARBA" id="ARBA00006247"/>
    </source>
</evidence>
<keyword evidence="5" id="KW-0121">Carboxypeptidase</keyword>
<evidence type="ECO:0000256" key="13">
    <source>
        <dbReference type="ARBA" id="ARBA00023136"/>
    </source>
</evidence>
<evidence type="ECO:0000256" key="11">
    <source>
        <dbReference type="ARBA" id="ARBA00022843"/>
    </source>
</evidence>
<keyword evidence="9" id="KW-0378">Hydrolase</keyword>
<sequence length="580" mass="65042">MLKGSENTTQTGSTKAWLKTALVASALLLTGVKIFHQSGTSTEVTGDRKYIPYCRDDYEPLAPNVESKYFDKLEKILSDEEFKLDTANKLSGAVQIPTEIGDFYPVPRDDLEFYSEFFKLHDYLEKSFPLIHKHLKREKVNDVGLLYTWEGSDSSLKPVIFMAHQDVVLVNPVTVDEWKYPPYSGYYDGENVWGRGASDCKTTLIGELIAIEELLKDGFKPHRTVLLLFGFDEESGGEKGAKPLGKFVEERYGQDSIFSIFDEGMGILEVEPGLYAATPMTQEKGFANFEIKIAAPGGHSSAPPKHTNVGILSELVYRLESFSFDYVVSDTHPILSFYQCLADFSTTIDPGFRHIIKKAATSSKYRMEFVKALEVFNPAAALTFKTTQAIDMFHAGVKVNALPETGTVDINYRIGMHTTQQEMLDWITGVANDVAQNHGYNLTVSGDEVIYSKPGNTGTLDVNAYMRKDPSPRAPSYQDDDKVWDLIAGTVKDYFQNRVLKEEESAKVLVTINTMTANTDTSHLWNLTPHIYRFQGAIFPIEMLSYVHSVNERSPVANVQQIAGFIYQYVLNADETDFGF</sequence>
<evidence type="ECO:0000259" key="17">
    <source>
        <dbReference type="Pfam" id="PF07687"/>
    </source>
</evidence>
<dbReference type="Pfam" id="PF01546">
    <property type="entry name" value="Peptidase_M20"/>
    <property type="match status" value="1"/>
</dbReference>
<evidence type="ECO:0000256" key="16">
    <source>
        <dbReference type="PIRSR" id="PIRSR037217-2"/>
    </source>
</evidence>
<evidence type="ECO:0000256" key="1">
    <source>
        <dbReference type="ARBA" id="ARBA00001947"/>
    </source>
</evidence>
<reference evidence="18 19" key="1">
    <citation type="submission" date="2014-03" db="EMBL/GenBank/DDBJ databases">
        <title>The genome of Kluyveromyces dobzhanskii.</title>
        <authorList>
            <person name="Nystedt B."/>
            <person name="Astrom S."/>
        </authorList>
    </citation>
    <scope>NUCLEOTIDE SEQUENCE [LARGE SCALE GENOMIC DNA]</scope>
    <source>
        <strain evidence="18 19">CBS 2104</strain>
    </source>
</reference>
<comment type="similarity">
    <text evidence="3">Belongs to the peptidase M20A family.</text>
</comment>